<feature type="coiled-coil region" evidence="2">
    <location>
        <begin position="945"/>
        <end position="1109"/>
    </location>
</feature>
<feature type="region of interest" description="Disordered" evidence="3">
    <location>
        <begin position="628"/>
        <end position="648"/>
    </location>
</feature>
<feature type="coiled-coil region" evidence="2">
    <location>
        <begin position="532"/>
        <end position="584"/>
    </location>
</feature>
<dbReference type="AlphaFoldDB" id="Q0CJR4"/>
<evidence type="ECO:0000256" key="2">
    <source>
        <dbReference type="SAM" id="Coils"/>
    </source>
</evidence>
<feature type="coiled-coil region" evidence="2">
    <location>
        <begin position="665"/>
        <end position="759"/>
    </location>
</feature>
<dbReference type="VEuPathDB" id="FungiDB:ATEG_06070"/>
<dbReference type="Gene3D" id="1.10.287.1490">
    <property type="match status" value="1"/>
</dbReference>
<organism evidence="5 6">
    <name type="scientific">Aspergillus terreus (strain NIH 2624 / FGSC A1156)</name>
    <dbReference type="NCBI Taxonomy" id="341663"/>
    <lineage>
        <taxon>Eukaryota</taxon>
        <taxon>Fungi</taxon>
        <taxon>Dikarya</taxon>
        <taxon>Ascomycota</taxon>
        <taxon>Pezizomycotina</taxon>
        <taxon>Eurotiomycetes</taxon>
        <taxon>Eurotiomycetidae</taxon>
        <taxon>Eurotiales</taxon>
        <taxon>Aspergillaceae</taxon>
        <taxon>Aspergillus</taxon>
        <taxon>Aspergillus subgen. Circumdati</taxon>
    </lineage>
</organism>
<feature type="coiled-coil region" evidence="2">
    <location>
        <begin position="796"/>
        <end position="872"/>
    </location>
</feature>
<dbReference type="PANTHER" id="PTHR23157">
    <property type="entry name" value="GRIP AND COILED-COIL DOMAIN-CONTAINING PROTEIN 1"/>
    <property type="match status" value="1"/>
</dbReference>
<dbReference type="OrthoDB" id="4510215at2759"/>
<dbReference type="RefSeq" id="XP_001215248.1">
    <property type="nucleotide sequence ID" value="XM_001215248.1"/>
</dbReference>
<dbReference type="InterPro" id="IPR051952">
    <property type="entry name" value="Golgi-autophagy_related"/>
</dbReference>
<proteinExistence type="predicted"/>
<feature type="compositionally biased region" description="Basic and acidic residues" evidence="3">
    <location>
        <begin position="634"/>
        <end position="648"/>
    </location>
</feature>
<evidence type="ECO:0000313" key="5">
    <source>
        <dbReference type="EMBL" id="EAU33831.1"/>
    </source>
</evidence>
<keyword evidence="4" id="KW-0812">Transmembrane</keyword>
<accession>Q0CJR4</accession>
<dbReference type="OMA" id="YEQNITN"/>
<sequence>MTSPAEQIFLFGAVEPELPTDLAKLFIIDLTAESGLVVGVMVLLTLIFGFWDSFNHLLWWIYKKIFFPILKLLYGITWFTIQLSMVRSLYELHLVLDWAKGSVKIPRITLAGRIIKSIWDWYFPSNKPLHSISRILPTIIFFTIMYKSSIRPAYWYLSGFITGFRYSDFVQTMYCMDSIERLRQGQRMSVLRVLQTHYCLGQEDAAGIRADFEARFVFNDFIESEIKNRLILAWTGVFLVVLALVILAAHAFTQTPLYNRAIRIFSSNPPIIQRERDLHTLVSAYDEQIANIKYLLLTKNVELSSANKKLLEQHRQIQDGERLLQKYHRKVNEDKIEIEKLSSRPAVTVTPWCSCQWTVIPQLRQEIASRDSDLSILRYKLHESEGQESEKTSLEIRRQEVNIETLKDRLQQKDVELEALMEDFNEQGTCFDVKEKSLNDRIAMLEQQLESQGKTPFDATEKSLNDHIARLEHHLSETKNEFDEKSASFNLTEAFLKDHISQLEQQLSDTKAGFNQQNSSFQTREKSLQDYITQLEQQLSESKEGLNEQNHSFQTREKSLQDHITQLEQQLSEAKEGFNKQTDSFQAREKTLQDHVAQLEQQLAASKPDSFDAKEQALQDQIAQLEQHLSSSKDTIDQRDSALQAREKSLQDHITQLEQKLSDSKDSSSAQEKALRDQIAQLEQQLSASRNDIDQHDSASQASEQALKDRITELEQELSQSKEQIETMFEAEISSFSELLTCQVNIRMLEKRLKEAESQPTESSDARCQELVVREQHLNRENEELVGQVVELGLLNQKLDQQNKGLTRQHQELISNVQRITAERDTVVEQCKEIEAKYNDLMVERGALVAQYQELQQRCNFLEAQHHNAMVQHEHLSGETNGLNRQHEDLIARHQAQTAENQRLVAENQALTSRCSELESRSCSPEARSPSFAAQQERDEALGKALYLQQELENTKSTAERLINEANEALNESRETAAKMQQSMQQSIHDIKSACDSTLEQQRARASEAELQVIQLTEEVNDLQLRIGMAMRDAQRKHEEATQAQQTIQVLENRLSKWENRDGAQEIMKRQTGHIGSISTALEQAKLTVAQKDLEIENLRRAMAKLQNQPQTPSSDQEALLHEQVRRLRVALETEKRARSEDMIQTGKQIRELTDENRKLTVSLSNIRAAQGSRLSPRKGV</sequence>
<feature type="transmembrane region" description="Helical" evidence="4">
    <location>
        <begin position="72"/>
        <end position="90"/>
    </location>
</feature>
<dbReference type="GeneID" id="4321421"/>
<dbReference type="eggNOG" id="ENOG502QT6K">
    <property type="taxonomic scope" value="Eukaryota"/>
</dbReference>
<feature type="transmembrane region" description="Helical" evidence="4">
    <location>
        <begin position="25"/>
        <end position="51"/>
    </location>
</feature>
<comment type="subcellular location">
    <subcellularLocation>
        <location evidence="1">Endomembrane system</location>
        <topology evidence="1">Peripheral membrane protein</topology>
    </subcellularLocation>
</comment>
<keyword evidence="2" id="KW-0175">Coiled coil</keyword>
<feature type="transmembrane region" description="Helical" evidence="4">
    <location>
        <begin position="129"/>
        <end position="146"/>
    </location>
</feature>
<keyword evidence="4" id="KW-0472">Membrane</keyword>
<evidence type="ECO:0000256" key="1">
    <source>
        <dbReference type="ARBA" id="ARBA00004184"/>
    </source>
</evidence>
<dbReference type="HOGENOM" id="CLU_272974_0_0_1"/>
<evidence type="ECO:0000256" key="3">
    <source>
        <dbReference type="SAM" id="MobiDB-lite"/>
    </source>
</evidence>
<reference evidence="6" key="1">
    <citation type="submission" date="2005-09" db="EMBL/GenBank/DDBJ databases">
        <title>Annotation of the Aspergillus terreus NIH2624 genome.</title>
        <authorList>
            <person name="Birren B.W."/>
            <person name="Lander E.S."/>
            <person name="Galagan J.E."/>
            <person name="Nusbaum C."/>
            <person name="Devon K."/>
            <person name="Henn M."/>
            <person name="Ma L.-J."/>
            <person name="Jaffe D.B."/>
            <person name="Butler J."/>
            <person name="Alvarez P."/>
            <person name="Gnerre S."/>
            <person name="Grabherr M."/>
            <person name="Kleber M."/>
            <person name="Mauceli E.W."/>
            <person name="Brockman W."/>
            <person name="Rounsley S."/>
            <person name="Young S.K."/>
            <person name="LaButti K."/>
            <person name="Pushparaj V."/>
            <person name="DeCaprio D."/>
            <person name="Crawford M."/>
            <person name="Koehrsen M."/>
            <person name="Engels R."/>
            <person name="Montgomery P."/>
            <person name="Pearson M."/>
            <person name="Howarth C."/>
            <person name="Larson L."/>
            <person name="Luoma S."/>
            <person name="White J."/>
            <person name="Alvarado L."/>
            <person name="Kodira C.D."/>
            <person name="Zeng Q."/>
            <person name="Oleary S."/>
            <person name="Yandava C."/>
            <person name="Denning D.W."/>
            <person name="Nierman W.C."/>
            <person name="Milne T."/>
            <person name="Madden K."/>
        </authorList>
    </citation>
    <scope>NUCLEOTIDE SEQUENCE [LARGE SCALE GENOMIC DNA]</scope>
    <source>
        <strain evidence="6">NIH 2624 / FGSC A1156</strain>
    </source>
</reference>
<dbReference type="Proteomes" id="UP000007963">
    <property type="component" value="Unassembled WGS sequence"/>
</dbReference>
<protein>
    <submittedName>
        <fullName evidence="5">Uncharacterized protein</fullName>
    </submittedName>
</protein>
<keyword evidence="4" id="KW-1133">Transmembrane helix</keyword>
<feature type="transmembrane region" description="Helical" evidence="4">
    <location>
        <begin position="231"/>
        <end position="252"/>
    </location>
</feature>
<name>Q0CJR4_ASPTN</name>
<dbReference type="PANTHER" id="PTHR23157:SF25">
    <property type="entry name" value="GRIP AND COILED-COIL DOMAIN-CONTAINING PROTEIN 1"/>
    <property type="match status" value="1"/>
</dbReference>
<dbReference type="GO" id="GO:0005794">
    <property type="term" value="C:Golgi apparatus"/>
    <property type="evidence" value="ECO:0007669"/>
    <property type="project" value="TreeGrafter"/>
</dbReference>
<evidence type="ECO:0000256" key="4">
    <source>
        <dbReference type="SAM" id="Phobius"/>
    </source>
</evidence>
<feature type="coiled-coil region" evidence="2">
    <location>
        <begin position="389"/>
        <end position="427"/>
    </location>
</feature>
<evidence type="ECO:0000313" key="6">
    <source>
        <dbReference type="Proteomes" id="UP000007963"/>
    </source>
</evidence>
<gene>
    <name evidence="5" type="ORF">ATEG_06070</name>
</gene>
<dbReference type="STRING" id="341663.Q0CJR4"/>
<dbReference type="EMBL" id="CH476601">
    <property type="protein sequence ID" value="EAU33831.1"/>
    <property type="molecule type" value="Genomic_DNA"/>
</dbReference>